<organism evidence="1 2">
    <name type="scientific">Aspergillus indologenus CBS 114.80</name>
    <dbReference type="NCBI Taxonomy" id="1450541"/>
    <lineage>
        <taxon>Eukaryota</taxon>
        <taxon>Fungi</taxon>
        <taxon>Dikarya</taxon>
        <taxon>Ascomycota</taxon>
        <taxon>Pezizomycotina</taxon>
        <taxon>Eurotiomycetes</taxon>
        <taxon>Eurotiomycetidae</taxon>
        <taxon>Eurotiales</taxon>
        <taxon>Aspergillaceae</taxon>
        <taxon>Aspergillus</taxon>
        <taxon>Aspergillus subgen. Circumdati</taxon>
    </lineage>
</organism>
<dbReference type="EMBL" id="KZ825616">
    <property type="protein sequence ID" value="PYI25997.1"/>
    <property type="molecule type" value="Genomic_DNA"/>
</dbReference>
<protein>
    <submittedName>
        <fullName evidence="1">Uncharacterized protein</fullName>
    </submittedName>
</protein>
<gene>
    <name evidence="1" type="ORF">BP00DRAFT_430736</name>
</gene>
<evidence type="ECO:0000313" key="1">
    <source>
        <dbReference type="EMBL" id="PYI25997.1"/>
    </source>
</evidence>
<sequence length="63" mass="7103">MCDDVMVLAVWVLAWRGWQLGLDWIGCSCRLICVGTLPGLRILSLVRDWICDLTGLVIWGLDL</sequence>
<reference evidence="1 2" key="1">
    <citation type="submission" date="2018-02" db="EMBL/GenBank/DDBJ databases">
        <title>The genomes of Aspergillus section Nigri reveals drivers in fungal speciation.</title>
        <authorList>
            <consortium name="DOE Joint Genome Institute"/>
            <person name="Vesth T.C."/>
            <person name="Nybo J."/>
            <person name="Theobald S."/>
            <person name="Brandl J."/>
            <person name="Frisvad J.C."/>
            <person name="Nielsen K.F."/>
            <person name="Lyhne E.K."/>
            <person name="Kogle M.E."/>
            <person name="Kuo A."/>
            <person name="Riley R."/>
            <person name="Clum A."/>
            <person name="Nolan M."/>
            <person name="Lipzen A."/>
            <person name="Salamov A."/>
            <person name="Henrissat B."/>
            <person name="Wiebenga A."/>
            <person name="De vries R.P."/>
            <person name="Grigoriev I.V."/>
            <person name="Mortensen U.H."/>
            <person name="Andersen M.R."/>
            <person name="Baker S.E."/>
        </authorList>
    </citation>
    <scope>NUCLEOTIDE SEQUENCE [LARGE SCALE GENOMIC DNA]</scope>
    <source>
        <strain evidence="1 2">CBS 114.80</strain>
    </source>
</reference>
<name>A0A2V5IPZ3_9EURO</name>
<proteinExistence type="predicted"/>
<accession>A0A2V5IPZ3</accession>
<keyword evidence="2" id="KW-1185">Reference proteome</keyword>
<dbReference type="Proteomes" id="UP000248817">
    <property type="component" value="Unassembled WGS sequence"/>
</dbReference>
<evidence type="ECO:0000313" key="2">
    <source>
        <dbReference type="Proteomes" id="UP000248817"/>
    </source>
</evidence>
<dbReference type="AlphaFoldDB" id="A0A2V5IPZ3"/>